<dbReference type="Proteomes" id="UP000292957">
    <property type="component" value="Unassembled WGS sequence"/>
</dbReference>
<dbReference type="EMBL" id="ML143411">
    <property type="protein sequence ID" value="TBU29706.1"/>
    <property type="molecule type" value="Genomic_DNA"/>
</dbReference>
<dbReference type="AlphaFoldDB" id="A0A4Q9MTY4"/>
<name>A0A4Q9MTY4_9APHY</name>
<accession>A0A4Q9MTY4</accession>
<sequence>MRDRQIEYGGCVAKACRCHRDVPVRGVSTKSRVGSARLEDSGEISRQTRTKDKRQGGHTGHRAGSHGGKATRRSGARMPPVFRIRFKLRTSGHETRCVCNLHHSPRE</sequence>
<feature type="region of interest" description="Disordered" evidence="1">
    <location>
        <begin position="27"/>
        <end position="80"/>
    </location>
</feature>
<protein>
    <submittedName>
        <fullName evidence="2">Uncharacterized protein</fullName>
    </submittedName>
</protein>
<reference evidence="2" key="1">
    <citation type="submission" date="2019-01" db="EMBL/GenBank/DDBJ databases">
        <title>Draft genome sequences of three monokaryotic isolates of the white-rot basidiomycete fungus Dichomitus squalens.</title>
        <authorList>
            <consortium name="DOE Joint Genome Institute"/>
            <person name="Lopez S.C."/>
            <person name="Andreopoulos B."/>
            <person name="Pangilinan J."/>
            <person name="Lipzen A."/>
            <person name="Riley R."/>
            <person name="Ahrendt S."/>
            <person name="Ng V."/>
            <person name="Barry K."/>
            <person name="Daum C."/>
            <person name="Grigoriev I.V."/>
            <person name="Hilden K.S."/>
            <person name="Makela M.R."/>
            <person name="de Vries R.P."/>
        </authorList>
    </citation>
    <scope>NUCLEOTIDE SEQUENCE [LARGE SCALE GENOMIC DNA]</scope>
    <source>
        <strain evidence="2">OM18370.1</strain>
    </source>
</reference>
<proteinExistence type="predicted"/>
<organism evidence="2">
    <name type="scientific">Dichomitus squalens</name>
    <dbReference type="NCBI Taxonomy" id="114155"/>
    <lineage>
        <taxon>Eukaryota</taxon>
        <taxon>Fungi</taxon>
        <taxon>Dikarya</taxon>
        <taxon>Basidiomycota</taxon>
        <taxon>Agaricomycotina</taxon>
        <taxon>Agaricomycetes</taxon>
        <taxon>Polyporales</taxon>
        <taxon>Polyporaceae</taxon>
        <taxon>Dichomitus</taxon>
    </lineage>
</organism>
<gene>
    <name evidence="2" type="ORF">BD311DRAFT_260610</name>
</gene>
<evidence type="ECO:0000256" key="1">
    <source>
        <dbReference type="SAM" id="MobiDB-lite"/>
    </source>
</evidence>
<feature type="compositionally biased region" description="Basic residues" evidence="1">
    <location>
        <begin position="59"/>
        <end position="75"/>
    </location>
</feature>
<evidence type="ECO:0000313" key="2">
    <source>
        <dbReference type="EMBL" id="TBU29706.1"/>
    </source>
</evidence>